<dbReference type="InterPro" id="IPR035992">
    <property type="entry name" value="Ricin_B-like_lectins"/>
</dbReference>
<dbReference type="AlphaFoldDB" id="A0A5C3QGG8"/>
<dbReference type="SUPFAM" id="SSF50370">
    <property type="entry name" value="Ricin B-like lectins"/>
    <property type="match status" value="1"/>
</dbReference>
<keyword evidence="1" id="KW-0732">Signal</keyword>
<feature type="signal peptide" evidence="1">
    <location>
        <begin position="1"/>
        <end position="17"/>
    </location>
</feature>
<reference evidence="2 3" key="1">
    <citation type="journal article" date="2019" name="Nat. Ecol. Evol.">
        <title>Megaphylogeny resolves global patterns of mushroom evolution.</title>
        <authorList>
            <person name="Varga T."/>
            <person name="Krizsan K."/>
            <person name="Foldi C."/>
            <person name="Dima B."/>
            <person name="Sanchez-Garcia M."/>
            <person name="Sanchez-Ramirez S."/>
            <person name="Szollosi G.J."/>
            <person name="Szarkandi J.G."/>
            <person name="Papp V."/>
            <person name="Albert L."/>
            <person name="Andreopoulos W."/>
            <person name="Angelini C."/>
            <person name="Antonin V."/>
            <person name="Barry K.W."/>
            <person name="Bougher N.L."/>
            <person name="Buchanan P."/>
            <person name="Buyck B."/>
            <person name="Bense V."/>
            <person name="Catcheside P."/>
            <person name="Chovatia M."/>
            <person name="Cooper J."/>
            <person name="Damon W."/>
            <person name="Desjardin D."/>
            <person name="Finy P."/>
            <person name="Geml J."/>
            <person name="Haridas S."/>
            <person name="Hughes K."/>
            <person name="Justo A."/>
            <person name="Karasinski D."/>
            <person name="Kautmanova I."/>
            <person name="Kiss B."/>
            <person name="Kocsube S."/>
            <person name="Kotiranta H."/>
            <person name="LaButti K.M."/>
            <person name="Lechner B.E."/>
            <person name="Liimatainen K."/>
            <person name="Lipzen A."/>
            <person name="Lukacs Z."/>
            <person name="Mihaltcheva S."/>
            <person name="Morgado L.N."/>
            <person name="Niskanen T."/>
            <person name="Noordeloos M.E."/>
            <person name="Ohm R.A."/>
            <person name="Ortiz-Santana B."/>
            <person name="Ovrebo C."/>
            <person name="Racz N."/>
            <person name="Riley R."/>
            <person name="Savchenko A."/>
            <person name="Shiryaev A."/>
            <person name="Soop K."/>
            <person name="Spirin V."/>
            <person name="Szebenyi C."/>
            <person name="Tomsovsky M."/>
            <person name="Tulloss R.E."/>
            <person name="Uehling J."/>
            <person name="Grigoriev I.V."/>
            <person name="Vagvolgyi C."/>
            <person name="Papp T."/>
            <person name="Martin F.M."/>
            <person name="Miettinen O."/>
            <person name="Hibbett D.S."/>
            <person name="Nagy L.G."/>
        </authorList>
    </citation>
    <scope>NUCLEOTIDE SEQUENCE [LARGE SCALE GENOMIC DNA]</scope>
    <source>
        <strain evidence="2 3">CBS 309.79</strain>
    </source>
</reference>
<proteinExistence type="predicted"/>
<evidence type="ECO:0000313" key="2">
    <source>
        <dbReference type="EMBL" id="TFK99590.1"/>
    </source>
</evidence>
<gene>
    <name evidence="2" type="ORF">BDV98DRAFT_657356</name>
</gene>
<organism evidence="2 3">
    <name type="scientific">Pterulicium gracile</name>
    <dbReference type="NCBI Taxonomy" id="1884261"/>
    <lineage>
        <taxon>Eukaryota</taxon>
        <taxon>Fungi</taxon>
        <taxon>Dikarya</taxon>
        <taxon>Basidiomycota</taxon>
        <taxon>Agaricomycotina</taxon>
        <taxon>Agaricomycetes</taxon>
        <taxon>Agaricomycetidae</taxon>
        <taxon>Agaricales</taxon>
        <taxon>Pleurotineae</taxon>
        <taxon>Pterulaceae</taxon>
        <taxon>Pterulicium</taxon>
    </lineage>
</organism>
<dbReference type="EMBL" id="ML178833">
    <property type="protein sequence ID" value="TFK99590.1"/>
    <property type="molecule type" value="Genomic_DNA"/>
</dbReference>
<evidence type="ECO:0000313" key="3">
    <source>
        <dbReference type="Proteomes" id="UP000305067"/>
    </source>
</evidence>
<sequence>MKLQFSLAFATIGTVFGATCNPDFQNYKLSISNGYGIEWAPATLTSGSAIVAQNNDAAIGEFFVVKKASGEYIFRASNSLAVMATGSSAIALAALTGASNQSFAITCNGCNLDGTVTAAGCRIKSVTAARCVHYVGDAGGQVVLMGCNPNAGGQLWRFTPAA</sequence>
<accession>A0A5C3QGG8</accession>
<dbReference type="Proteomes" id="UP000305067">
    <property type="component" value="Unassembled WGS sequence"/>
</dbReference>
<feature type="chain" id="PRO_5023098625" evidence="1">
    <location>
        <begin position="18"/>
        <end position="162"/>
    </location>
</feature>
<protein>
    <submittedName>
        <fullName evidence="2">Uncharacterized protein</fullName>
    </submittedName>
</protein>
<evidence type="ECO:0000256" key="1">
    <source>
        <dbReference type="SAM" id="SignalP"/>
    </source>
</evidence>
<name>A0A5C3QGG8_9AGAR</name>
<dbReference type="Gene3D" id="2.80.10.50">
    <property type="match status" value="1"/>
</dbReference>
<keyword evidence="3" id="KW-1185">Reference proteome</keyword>
<dbReference type="PROSITE" id="PS50231">
    <property type="entry name" value="RICIN_B_LECTIN"/>
    <property type="match status" value="1"/>
</dbReference>